<dbReference type="Ensembl" id="ENSDCDT00010003919.1">
    <property type="protein sequence ID" value="ENSDCDP00010003771.1"/>
    <property type="gene ID" value="ENSDCDG00010001726.1"/>
</dbReference>
<evidence type="ECO:0000256" key="13">
    <source>
        <dbReference type="ARBA" id="ARBA00023084"/>
    </source>
</evidence>
<protein>
    <recommendedName>
        <fullName evidence="19">Vitamin K-dependent protein C</fullName>
        <ecNumber evidence="18">3.4.21.69</ecNumber>
    </recommendedName>
    <alternativeName>
        <fullName evidence="22">Anticoagulant protein C</fullName>
    </alternativeName>
    <alternativeName>
        <fullName evidence="20">Autoprothrombin IIA</fullName>
    </alternativeName>
    <alternativeName>
        <fullName evidence="21">Blood coagulation factor XIV</fullName>
    </alternativeName>
</protein>
<dbReference type="InterPro" id="IPR035914">
    <property type="entry name" value="Sperma_CUB_dom_sf"/>
</dbReference>
<evidence type="ECO:0000256" key="6">
    <source>
        <dbReference type="ARBA" id="ARBA00022670"/>
    </source>
</evidence>
<dbReference type="GO" id="GO:0031638">
    <property type="term" value="P:zymogen activation"/>
    <property type="evidence" value="ECO:0007669"/>
    <property type="project" value="TreeGrafter"/>
</dbReference>
<comment type="subcellular location">
    <subcellularLocation>
        <location evidence="1">Endoplasmic reticulum</location>
    </subcellularLocation>
    <subcellularLocation>
        <location evidence="2">Golgi apparatus</location>
    </subcellularLocation>
    <subcellularLocation>
        <location evidence="3">Secreted</location>
    </subcellularLocation>
</comment>
<feature type="disulfide bond" evidence="23">
    <location>
        <begin position="58"/>
        <end position="75"/>
    </location>
</feature>
<dbReference type="GO" id="GO:0005794">
    <property type="term" value="C:Golgi apparatus"/>
    <property type="evidence" value="ECO:0007669"/>
    <property type="project" value="UniProtKB-SubCell"/>
</dbReference>
<feature type="domain" description="Peptidase S1" evidence="25">
    <location>
        <begin position="170"/>
        <end position="418"/>
    </location>
</feature>
<keyword evidence="9" id="KW-0378">Hydrolase</keyword>
<dbReference type="EC" id="3.4.21.69" evidence="18"/>
<dbReference type="PANTHER" id="PTHR24255">
    <property type="entry name" value="COMPLEMENT COMPONENT 1, S SUBCOMPONENT-RELATED"/>
    <property type="match status" value="1"/>
</dbReference>
<keyword evidence="7" id="KW-0356">Hemostasis</keyword>
<keyword evidence="8" id="KW-0732">Signal</keyword>
<keyword evidence="5" id="KW-0768">Sushi</keyword>
<evidence type="ECO:0000259" key="25">
    <source>
        <dbReference type="PROSITE" id="PS50240"/>
    </source>
</evidence>
<dbReference type="Gene3D" id="2.40.10.10">
    <property type="entry name" value="Trypsin-like serine proteases"/>
    <property type="match status" value="1"/>
</dbReference>
<keyword evidence="4" id="KW-0964">Secreted</keyword>
<evidence type="ECO:0000259" key="24">
    <source>
        <dbReference type="PROSITE" id="PS01180"/>
    </source>
</evidence>
<keyword evidence="13" id="KW-0094">Blood coagulation</keyword>
<dbReference type="InterPro" id="IPR000859">
    <property type="entry name" value="CUB_dom"/>
</dbReference>
<comment type="caution">
    <text evidence="23">Lacks conserved residue(s) required for the propagation of feature annotation.</text>
</comment>
<dbReference type="Pfam" id="PF00431">
    <property type="entry name" value="CUB"/>
    <property type="match status" value="1"/>
</dbReference>
<dbReference type="SMART" id="SM00020">
    <property type="entry name" value="Tryp_SPc"/>
    <property type="match status" value="1"/>
</dbReference>
<evidence type="ECO:0000256" key="22">
    <source>
        <dbReference type="ARBA" id="ARBA00042906"/>
    </source>
</evidence>
<evidence type="ECO:0000256" key="4">
    <source>
        <dbReference type="ARBA" id="ARBA00022525"/>
    </source>
</evidence>
<name>A0AAY4A997_9TELE</name>
<dbReference type="CDD" id="cd00041">
    <property type="entry name" value="CUB"/>
    <property type="match status" value="1"/>
</dbReference>
<reference evidence="26" key="2">
    <citation type="submission" date="2025-08" db="UniProtKB">
        <authorList>
            <consortium name="Ensembl"/>
        </authorList>
    </citation>
    <scope>IDENTIFICATION</scope>
</reference>
<dbReference type="CDD" id="cd00190">
    <property type="entry name" value="Tryp_SPc"/>
    <property type="match status" value="1"/>
</dbReference>
<keyword evidence="6" id="KW-0645">Protease</keyword>
<evidence type="ECO:0000313" key="26">
    <source>
        <dbReference type="Ensembl" id="ENSDCDP00010003771.1"/>
    </source>
</evidence>
<dbReference type="GO" id="GO:0007596">
    <property type="term" value="P:blood coagulation"/>
    <property type="evidence" value="ECO:0007669"/>
    <property type="project" value="UniProtKB-KW"/>
</dbReference>
<dbReference type="Gene3D" id="2.60.120.290">
    <property type="entry name" value="Spermadhesin, CUB domain"/>
    <property type="match status" value="1"/>
</dbReference>
<evidence type="ECO:0000256" key="17">
    <source>
        <dbReference type="ARBA" id="ARBA00037553"/>
    </source>
</evidence>
<dbReference type="FunFam" id="2.40.10.10:FF:000011">
    <property type="entry name" value="Coagulation factor X"/>
    <property type="match status" value="1"/>
</dbReference>
<evidence type="ECO:0000256" key="3">
    <source>
        <dbReference type="ARBA" id="ARBA00004613"/>
    </source>
</evidence>
<dbReference type="GO" id="GO:0072562">
    <property type="term" value="C:blood microparticle"/>
    <property type="evidence" value="ECO:0007669"/>
    <property type="project" value="TreeGrafter"/>
</dbReference>
<evidence type="ECO:0000256" key="2">
    <source>
        <dbReference type="ARBA" id="ARBA00004555"/>
    </source>
</evidence>
<evidence type="ECO:0000256" key="7">
    <source>
        <dbReference type="ARBA" id="ARBA00022696"/>
    </source>
</evidence>
<dbReference type="PROSITE" id="PS50240">
    <property type="entry name" value="TRYPSIN_DOM"/>
    <property type="match status" value="1"/>
</dbReference>
<comment type="catalytic activity">
    <reaction evidence="16">
        <text>Degradation of blood coagulation factors Va and VIIIa.</text>
        <dbReference type="EC" id="3.4.21.69"/>
    </reaction>
</comment>
<evidence type="ECO:0000256" key="5">
    <source>
        <dbReference type="ARBA" id="ARBA00022659"/>
    </source>
</evidence>
<evidence type="ECO:0000256" key="19">
    <source>
        <dbReference type="ARBA" id="ARBA00040219"/>
    </source>
</evidence>
<evidence type="ECO:0000256" key="1">
    <source>
        <dbReference type="ARBA" id="ARBA00004240"/>
    </source>
</evidence>
<evidence type="ECO:0000256" key="9">
    <source>
        <dbReference type="ARBA" id="ARBA00022801"/>
    </source>
</evidence>
<keyword evidence="14 23" id="KW-1015">Disulfide bond</keyword>
<evidence type="ECO:0000256" key="10">
    <source>
        <dbReference type="ARBA" id="ARBA00022824"/>
    </source>
</evidence>
<dbReference type="AlphaFoldDB" id="A0AAY4A997"/>
<dbReference type="GO" id="GO:0004252">
    <property type="term" value="F:serine-type endopeptidase activity"/>
    <property type="evidence" value="ECO:0007669"/>
    <property type="project" value="UniProtKB-EC"/>
</dbReference>
<dbReference type="InterPro" id="IPR001314">
    <property type="entry name" value="Peptidase_S1A"/>
</dbReference>
<dbReference type="InterPro" id="IPR001254">
    <property type="entry name" value="Trypsin_dom"/>
</dbReference>
<proteinExistence type="predicted"/>
<evidence type="ECO:0000256" key="12">
    <source>
        <dbReference type="ARBA" id="ARBA00023034"/>
    </source>
</evidence>
<keyword evidence="11" id="KW-0720">Serine protease</keyword>
<evidence type="ECO:0000256" key="23">
    <source>
        <dbReference type="PROSITE-ProRule" id="PRU00059"/>
    </source>
</evidence>
<dbReference type="PROSITE" id="PS01180">
    <property type="entry name" value="CUB"/>
    <property type="match status" value="1"/>
</dbReference>
<dbReference type="SUPFAM" id="SSF49854">
    <property type="entry name" value="Spermadhesin, CUB domain"/>
    <property type="match status" value="1"/>
</dbReference>
<evidence type="ECO:0000256" key="16">
    <source>
        <dbReference type="ARBA" id="ARBA00036045"/>
    </source>
</evidence>
<dbReference type="GO" id="GO:0005783">
    <property type="term" value="C:endoplasmic reticulum"/>
    <property type="evidence" value="ECO:0007669"/>
    <property type="project" value="UniProtKB-SubCell"/>
</dbReference>
<reference evidence="26 27" key="1">
    <citation type="submission" date="2020-06" db="EMBL/GenBank/DDBJ databases">
        <authorList>
            <consortium name="Wellcome Sanger Institute Data Sharing"/>
        </authorList>
    </citation>
    <scope>NUCLEOTIDE SEQUENCE [LARGE SCALE GENOMIC DNA]</scope>
</reference>
<evidence type="ECO:0000256" key="21">
    <source>
        <dbReference type="ARBA" id="ARBA00042403"/>
    </source>
</evidence>
<evidence type="ECO:0000256" key="14">
    <source>
        <dbReference type="ARBA" id="ARBA00023157"/>
    </source>
</evidence>
<evidence type="ECO:0000256" key="18">
    <source>
        <dbReference type="ARBA" id="ARBA00038995"/>
    </source>
</evidence>
<reference evidence="26" key="3">
    <citation type="submission" date="2025-09" db="UniProtKB">
        <authorList>
            <consortium name="Ensembl"/>
        </authorList>
    </citation>
    <scope>IDENTIFICATION</scope>
</reference>
<dbReference type="InterPro" id="IPR009003">
    <property type="entry name" value="Peptidase_S1_PA"/>
</dbReference>
<keyword evidence="27" id="KW-1185">Reference proteome</keyword>
<dbReference type="InterPro" id="IPR033116">
    <property type="entry name" value="TRYPSIN_SER"/>
</dbReference>
<keyword evidence="12" id="KW-0333">Golgi apparatus</keyword>
<evidence type="ECO:0000256" key="8">
    <source>
        <dbReference type="ARBA" id="ARBA00022729"/>
    </source>
</evidence>
<keyword evidence="15" id="KW-0325">Glycoprotein</keyword>
<evidence type="ECO:0000256" key="15">
    <source>
        <dbReference type="ARBA" id="ARBA00023180"/>
    </source>
</evidence>
<accession>A0AAY4A997</accession>
<comment type="function">
    <text evidence="17">Protein C is a vitamin K-dependent serine protease that regulates blood coagulation by inactivating factors Va and VIIIa in the presence of calcium ions and phospholipids. Exerts a protective effect on the endothelial cell barrier function.</text>
</comment>
<dbReference type="SUPFAM" id="SSF50494">
    <property type="entry name" value="Trypsin-like serine proteases"/>
    <property type="match status" value="1"/>
</dbReference>
<dbReference type="PROSITE" id="PS00135">
    <property type="entry name" value="TRYPSIN_SER"/>
    <property type="match status" value="1"/>
</dbReference>
<evidence type="ECO:0000313" key="27">
    <source>
        <dbReference type="Proteomes" id="UP000694580"/>
    </source>
</evidence>
<dbReference type="PRINTS" id="PR00722">
    <property type="entry name" value="CHYMOTRYPSIN"/>
</dbReference>
<dbReference type="Proteomes" id="UP000694580">
    <property type="component" value="Chromosome 5"/>
</dbReference>
<feature type="domain" description="CUB" evidence="24">
    <location>
        <begin position="3"/>
        <end position="122"/>
    </location>
</feature>
<keyword evidence="10" id="KW-0256">Endoplasmic reticulum</keyword>
<sequence length="438" mass="48700">MKCSHRDKIFLAVLQCSSPHYPQPYQPGTDVTWDLKVPVGYRIQLTITHLDIKQSDNCNQDSLTVSSTKVLGKFCGEKTNQHLPGISPILSSSNHLQLIFKTSAANRGSDQHLGFTAFYTAIAQFLDIFHSEMKTVSYSSHGRAYCGILCLFVSTVCGRPTVTTSVHQRIIGGQWATPGSIPWQVLLTVPYGRGGAAVIGSRWILTAAHYSNRQPSDYGSISLPMNLSFQIYVGDNDILKMLGSPPFQVESLHVHPLYNNPKERNYNHDIALIKLKQHITFNTNIKPLCLPSRDHHFCCLSLRLVSGFGMTETKIPTKLRFVRVPLVKDDVCRKSIEKITNETSEDFKFTENMFCAGFPEGGRDSCSGDSGGAFALENNNQFWAAGIVSWGINCGEAGKYGVYTRVAQYSGWINDIMEGKCKYLQMGLLHTPTFTIIP</sequence>
<dbReference type="InterPro" id="IPR043504">
    <property type="entry name" value="Peptidase_S1_PA_chymotrypsin"/>
</dbReference>
<organism evidence="26 27">
    <name type="scientific">Denticeps clupeoides</name>
    <name type="common">denticle herring</name>
    <dbReference type="NCBI Taxonomy" id="299321"/>
    <lineage>
        <taxon>Eukaryota</taxon>
        <taxon>Metazoa</taxon>
        <taxon>Chordata</taxon>
        <taxon>Craniata</taxon>
        <taxon>Vertebrata</taxon>
        <taxon>Euteleostomi</taxon>
        <taxon>Actinopterygii</taxon>
        <taxon>Neopterygii</taxon>
        <taxon>Teleostei</taxon>
        <taxon>Clupei</taxon>
        <taxon>Clupeiformes</taxon>
        <taxon>Denticipitoidei</taxon>
        <taxon>Denticipitidae</taxon>
        <taxon>Denticeps</taxon>
    </lineage>
</organism>
<dbReference type="PANTHER" id="PTHR24255:SF25">
    <property type="entry name" value="COMPLEMENT C1R SUBCOMPONENT"/>
    <property type="match status" value="1"/>
</dbReference>
<evidence type="ECO:0000256" key="20">
    <source>
        <dbReference type="ARBA" id="ARBA00041306"/>
    </source>
</evidence>
<dbReference type="SMART" id="SM00042">
    <property type="entry name" value="CUB"/>
    <property type="match status" value="1"/>
</dbReference>
<dbReference type="GeneTree" id="ENSGT00940000157473"/>
<evidence type="ECO:0000256" key="11">
    <source>
        <dbReference type="ARBA" id="ARBA00022825"/>
    </source>
</evidence>
<dbReference type="Pfam" id="PF00089">
    <property type="entry name" value="Trypsin"/>
    <property type="match status" value="1"/>
</dbReference>